<dbReference type="CDD" id="cd02440">
    <property type="entry name" value="AdoMet_MTases"/>
    <property type="match status" value="1"/>
</dbReference>
<dbReference type="InterPro" id="IPR025714">
    <property type="entry name" value="Methyltranfer_dom"/>
</dbReference>
<dbReference type="GO" id="GO:0032259">
    <property type="term" value="P:methylation"/>
    <property type="evidence" value="ECO:0007669"/>
    <property type="project" value="UniProtKB-KW"/>
</dbReference>
<dbReference type="GO" id="GO:0008168">
    <property type="term" value="F:methyltransferase activity"/>
    <property type="evidence" value="ECO:0007669"/>
    <property type="project" value="UniProtKB-KW"/>
</dbReference>
<evidence type="ECO:0000259" key="1">
    <source>
        <dbReference type="Pfam" id="PF13847"/>
    </source>
</evidence>
<reference evidence="2 5" key="2">
    <citation type="submission" date="2018-07" db="EMBL/GenBank/DDBJ databases">
        <title>The molecular basis for the intramolecular migration of carboxyl group in the catabolism of para-hydroxybenzoate via gentisate.</title>
        <authorList>
            <person name="Zhao H."/>
            <person name="Xu Y."/>
            <person name="Lin S."/>
            <person name="Spain J.C."/>
            <person name="Zhou N.-Y."/>
        </authorList>
    </citation>
    <scope>NUCLEOTIDE SEQUENCE [LARGE SCALE GENOMIC DNA]</scope>
    <source>
        <strain evidence="2 5">PHB-7a</strain>
    </source>
</reference>
<keyword evidence="5" id="KW-1185">Reference proteome</keyword>
<keyword evidence="3" id="KW-0808">Transferase</keyword>
<dbReference type="SUPFAM" id="SSF53335">
    <property type="entry name" value="S-adenosyl-L-methionine-dependent methyltransferases"/>
    <property type="match status" value="1"/>
</dbReference>
<name>A0AAX0RVY9_9BACI</name>
<dbReference type="Pfam" id="PF13847">
    <property type="entry name" value="Methyltransf_31"/>
    <property type="match status" value="1"/>
</dbReference>
<evidence type="ECO:0000313" key="4">
    <source>
        <dbReference type="Proteomes" id="UP000220106"/>
    </source>
</evidence>
<dbReference type="KEGG" id="pbut:DTO10_25260"/>
<organism evidence="3 4">
    <name type="scientific">Peribacillus butanolivorans</name>
    <dbReference type="NCBI Taxonomy" id="421767"/>
    <lineage>
        <taxon>Bacteria</taxon>
        <taxon>Bacillati</taxon>
        <taxon>Bacillota</taxon>
        <taxon>Bacilli</taxon>
        <taxon>Bacillales</taxon>
        <taxon>Bacillaceae</taxon>
        <taxon>Peribacillus</taxon>
    </lineage>
</organism>
<reference evidence="3 4" key="1">
    <citation type="submission" date="2017-09" db="EMBL/GenBank/DDBJ databases">
        <title>Large-scale bioinformatics analysis of Bacillus genomes uncovers conserved roles of natural products in bacterial physiology.</title>
        <authorList>
            <consortium name="Agbiome Team Llc"/>
            <person name="Bleich R.M."/>
            <person name="Kirk G.J."/>
            <person name="Santa Maria K.C."/>
            <person name="Allen S.E."/>
            <person name="Farag S."/>
            <person name="Shank E.A."/>
            <person name="Bowers A."/>
        </authorList>
    </citation>
    <scope>NUCLEOTIDE SEQUENCE [LARGE SCALE GENOMIC DNA]</scope>
    <source>
        <strain evidence="3 4">AFS003229</strain>
    </source>
</reference>
<dbReference type="EMBL" id="CP030926">
    <property type="protein sequence ID" value="AXN41358.1"/>
    <property type="molecule type" value="Genomic_DNA"/>
</dbReference>
<sequence>MKTDNFDYIELWRQAIVDHKGNIPNRLNDDAAEEAFWSSRLEGKTQHKPDPYAQLVQQELRFLLNSDDHVLEIGPGWGNYTFAIAEEVRKLTCIDSSKSIISFLASQANEKGLENMELIHNKWECEKKREKYDVVFGFNCYYRMNDIGDTLLKMNEAASRLVIVGMTTGPEKPHYMELKQRGYTINLRKRDYIHILNVLYQLGILADCKIVKLKSKKIYSSYEEMIRDNTTKILDQHYSDHEVKTILDKYVVEKEGKYEYEYPFHAALMYWSPKII</sequence>
<dbReference type="Gene3D" id="3.40.50.150">
    <property type="entry name" value="Vaccinia Virus protein VP39"/>
    <property type="match status" value="1"/>
</dbReference>
<evidence type="ECO:0000313" key="3">
    <source>
        <dbReference type="EMBL" id="PEJ25832.1"/>
    </source>
</evidence>
<dbReference type="RefSeq" id="WP_098177956.1">
    <property type="nucleotide sequence ID" value="NZ_CP030926.1"/>
</dbReference>
<dbReference type="AlphaFoldDB" id="A0AAX0RVY9"/>
<keyword evidence="3" id="KW-0489">Methyltransferase</keyword>
<proteinExistence type="predicted"/>
<dbReference type="EMBL" id="NUEQ01000116">
    <property type="protein sequence ID" value="PEJ25832.1"/>
    <property type="molecule type" value="Genomic_DNA"/>
</dbReference>
<dbReference type="Proteomes" id="UP000260457">
    <property type="component" value="Chromosome"/>
</dbReference>
<gene>
    <name evidence="3" type="ORF">CN689_26150</name>
    <name evidence="2" type="ORF">DTO10_25260</name>
</gene>
<protein>
    <submittedName>
        <fullName evidence="2">Methyltransferase domain-containing protein</fullName>
    </submittedName>
    <submittedName>
        <fullName evidence="3">SAM-dependent methyltransferase</fullName>
    </submittedName>
</protein>
<evidence type="ECO:0000313" key="2">
    <source>
        <dbReference type="EMBL" id="AXN41358.1"/>
    </source>
</evidence>
<dbReference type="Proteomes" id="UP000220106">
    <property type="component" value="Unassembled WGS sequence"/>
</dbReference>
<feature type="domain" description="Methyltransferase" evidence="1">
    <location>
        <begin position="65"/>
        <end position="157"/>
    </location>
</feature>
<evidence type="ECO:0000313" key="5">
    <source>
        <dbReference type="Proteomes" id="UP000260457"/>
    </source>
</evidence>
<accession>A0AAX0RVY9</accession>
<dbReference type="InterPro" id="IPR029063">
    <property type="entry name" value="SAM-dependent_MTases_sf"/>
</dbReference>